<evidence type="ECO:0008006" key="3">
    <source>
        <dbReference type="Google" id="ProtNLM"/>
    </source>
</evidence>
<evidence type="ECO:0000313" key="1">
    <source>
        <dbReference type="EMBL" id="GGF27919.1"/>
    </source>
</evidence>
<evidence type="ECO:0000313" key="2">
    <source>
        <dbReference type="Proteomes" id="UP000598775"/>
    </source>
</evidence>
<reference evidence="1 2" key="1">
    <citation type="journal article" date="2014" name="Int. J. Syst. Evol. Microbiol.">
        <title>Complete genome sequence of Corynebacterium casei LMG S-19264T (=DSM 44701T), isolated from a smear-ripened cheese.</title>
        <authorList>
            <consortium name="US DOE Joint Genome Institute (JGI-PGF)"/>
            <person name="Walter F."/>
            <person name="Albersmeier A."/>
            <person name="Kalinowski J."/>
            <person name="Ruckert C."/>
        </authorList>
    </citation>
    <scope>NUCLEOTIDE SEQUENCE [LARGE SCALE GENOMIC DNA]</scope>
    <source>
        <strain evidence="1 2">CGMCC 1.12976</strain>
    </source>
</reference>
<dbReference type="GO" id="GO:0009116">
    <property type="term" value="P:nucleoside metabolic process"/>
    <property type="evidence" value="ECO:0007669"/>
    <property type="project" value="InterPro"/>
</dbReference>
<comment type="caution">
    <text evidence="1">The sequence shown here is derived from an EMBL/GenBank/DDBJ whole genome shotgun (WGS) entry which is preliminary data.</text>
</comment>
<accession>A0A917BA11</accession>
<name>A0A917BA11_9MICO</name>
<dbReference type="Gene3D" id="3.40.50.1580">
    <property type="entry name" value="Nucleoside phosphorylase domain"/>
    <property type="match status" value="1"/>
</dbReference>
<dbReference type="Proteomes" id="UP000598775">
    <property type="component" value="Unassembled WGS sequence"/>
</dbReference>
<dbReference type="InterPro" id="IPR035994">
    <property type="entry name" value="Nucleoside_phosphorylase_sf"/>
</dbReference>
<dbReference type="RefSeq" id="WP_229715235.1">
    <property type="nucleotide sequence ID" value="NZ_BMGP01000003.1"/>
</dbReference>
<dbReference type="GO" id="GO:0003824">
    <property type="term" value="F:catalytic activity"/>
    <property type="evidence" value="ECO:0007669"/>
    <property type="project" value="InterPro"/>
</dbReference>
<organism evidence="1 2">
    <name type="scientific">Subtercola lobariae</name>
    <dbReference type="NCBI Taxonomy" id="1588641"/>
    <lineage>
        <taxon>Bacteria</taxon>
        <taxon>Bacillati</taxon>
        <taxon>Actinomycetota</taxon>
        <taxon>Actinomycetes</taxon>
        <taxon>Micrococcales</taxon>
        <taxon>Microbacteriaceae</taxon>
        <taxon>Subtercola</taxon>
    </lineage>
</organism>
<dbReference type="AlphaFoldDB" id="A0A917BA11"/>
<dbReference type="SUPFAM" id="SSF53167">
    <property type="entry name" value="Purine and uridine phosphorylases"/>
    <property type="match status" value="1"/>
</dbReference>
<dbReference type="EMBL" id="BMGP01000003">
    <property type="protein sequence ID" value="GGF27919.1"/>
    <property type="molecule type" value="Genomic_DNA"/>
</dbReference>
<gene>
    <name evidence="1" type="ORF">GCM10011399_21510</name>
</gene>
<protein>
    <recommendedName>
        <fullName evidence="3">Nucleoside phosphorylase domain-containing protein</fullName>
    </recommendedName>
</protein>
<sequence>MNIDAESSTVLVLASIFGMKGGCVLGIGNHIDTGAGHHLTNTKSLAQIALNALTKTS</sequence>
<proteinExistence type="predicted"/>
<keyword evidence="2" id="KW-1185">Reference proteome</keyword>